<evidence type="ECO:0000313" key="2">
    <source>
        <dbReference type="Proteomes" id="UP001283361"/>
    </source>
</evidence>
<dbReference type="InterPro" id="IPR036691">
    <property type="entry name" value="Endo/exonu/phosph_ase_sf"/>
</dbReference>
<organism evidence="1 2">
    <name type="scientific">Elysia crispata</name>
    <name type="common">lettuce slug</name>
    <dbReference type="NCBI Taxonomy" id="231223"/>
    <lineage>
        <taxon>Eukaryota</taxon>
        <taxon>Metazoa</taxon>
        <taxon>Spiralia</taxon>
        <taxon>Lophotrochozoa</taxon>
        <taxon>Mollusca</taxon>
        <taxon>Gastropoda</taxon>
        <taxon>Heterobranchia</taxon>
        <taxon>Euthyneura</taxon>
        <taxon>Panpulmonata</taxon>
        <taxon>Sacoglossa</taxon>
        <taxon>Placobranchoidea</taxon>
        <taxon>Plakobranchidae</taxon>
        <taxon>Elysia</taxon>
    </lineage>
</organism>
<dbReference type="EMBL" id="JAWDGP010007035">
    <property type="protein sequence ID" value="KAK3731015.1"/>
    <property type="molecule type" value="Genomic_DNA"/>
</dbReference>
<keyword evidence="2" id="KW-1185">Reference proteome</keyword>
<dbReference type="Proteomes" id="UP001283361">
    <property type="component" value="Unassembled WGS sequence"/>
</dbReference>
<gene>
    <name evidence="1" type="ORF">RRG08_066031</name>
</gene>
<evidence type="ECO:0000313" key="1">
    <source>
        <dbReference type="EMBL" id="KAK3731015.1"/>
    </source>
</evidence>
<name>A0AAE1CRI9_9GAST</name>
<reference evidence="1" key="1">
    <citation type="journal article" date="2023" name="G3 (Bethesda)">
        <title>A reference genome for the long-term kleptoplast-retaining sea slug Elysia crispata morphotype clarki.</title>
        <authorList>
            <person name="Eastman K.E."/>
            <person name="Pendleton A.L."/>
            <person name="Shaikh M.A."/>
            <person name="Suttiyut T."/>
            <person name="Ogas R."/>
            <person name="Tomko P."/>
            <person name="Gavelis G."/>
            <person name="Widhalm J.R."/>
            <person name="Wisecaver J.H."/>
        </authorList>
    </citation>
    <scope>NUCLEOTIDE SEQUENCE</scope>
    <source>
        <strain evidence="1">ECLA1</strain>
    </source>
</reference>
<comment type="caution">
    <text evidence="1">The sequence shown here is derived from an EMBL/GenBank/DDBJ whole genome shotgun (WGS) entry which is preliminary data.</text>
</comment>
<dbReference type="AlphaFoldDB" id="A0AAE1CRI9"/>
<dbReference type="SUPFAM" id="SSF56219">
    <property type="entry name" value="DNase I-like"/>
    <property type="match status" value="1"/>
</dbReference>
<protein>
    <recommendedName>
        <fullName evidence="3">Endonuclease/exonuclease/phosphatase domain-containing protein</fullName>
    </recommendedName>
</protein>
<accession>A0AAE1CRI9</accession>
<sequence length="228" mass="25847">MQVLLKPHTVVAHAVNSNREENVLRFSRSNIDDCAKKSECVILKTRNHILNIGTWNVLTLNQLEKCENMIQEAKSNKLDVLGISESRLTNTGMNNNDDTYTFHNSGGHQHEHGVGLLIKKTIGKSLLGADIESDHNEIIAKLNFRRKKIEKTSNSAAKVDATKLMIPEIQKQYSVKVENTYSIHFEKITIGSNTNETQENLNPEQQWQCLKQSVQKANEMLPILNFVK</sequence>
<evidence type="ECO:0008006" key="3">
    <source>
        <dbReference type="Google" id="ProtNLM"/>
    </source>
</evidence>
<proteinExistence type="predicted"/>
<dbReference type="Gene3D" id="3.60.10.10">
    <property type="entry name" value="Endonuclease/exonuclease/phosphatase"/>
    <property type="match status" value="1"/>
</dbReference>